<evidence type="ECO:0000313" key="3">
    <source>
        <dbReference type="Proteomes" id="UP001066276"/>
    </source>
</evidence>
<evidence type="ECO:0000256" key="1">
    <source>
        <dbReference type="SAM" id="MobiDB-lite"/>
    </source>
</evidence>
<feature type="region of interest" description="Disordered" evidence="1">
    <location>
        <begin position="1"/>
        <end position="193"/>
    </location>
</feature>
<comment type="caution">
    <text evidence="2">The sequence shown here is derived from an EMBL/GenBank/DDBJ whole genome shotgun (WGS) entry which is preliminary data.</text>
</comment>
<reference evidence="2" key="1">
    <citation type="journal article" date="2022" name="bioRxiv">
        <title>Sequencing and chromosome-scale assembly of the giantPleurodeles waltlgenome.</title>
        <authorList>
            <person name="Brown T."/>
            <person name="Elewa A."/>
            <person name="Iarovenko S."/>
            <person name="Subramanian E."/>
            <person name="Araus A.J."/>
            <person name="Petzold A."/>
            <person name="Susuki M."/>
            <person name="Suzuki K.-i.T."/>
            <person name="Hayashi T."/>
            <person name="Toyoda A."/>
            <person name="Oliveira C."/>
            <person name="Osipova E."/>
            <person name="Leigh N.D."/>
            <person name="Simon A."/>
            <person name="Yun M.H."/>
        </authorList>
    </citation>
    <scope>NUCLEOTIDE SEQUENCE</scope>
    <source>
        <strain evidence="2">20211129_DDA</strain>
        <tissue evidence="2">Liver</tissue>
    </source>
</reference>
<feature type="compositionally biased region" description="Low complexity" evidence="1">
    <location>
        <begin position="1"/>
        <end position="12"/>
    </location>
</feature>
<sequence length="210" mass="21789">MPPTRVSPVASGTPPPSPSVPHFSSRGWLPHYGLRRTSGARTHGLLASAPQFTSGAPCTPRGLSIGGGVDWPPQPHKVRWHPSPGPSSRPPNVWPGPAVAPTRPGDHSTNAGEPLTSAPPAAPVPGCRAGSAVTPLRPRSFQPQGSGRTTQRRPLSDCGKGPTQASPAAAEDQPAPPAAAHGGQGTSLHLRRNCAARIRRRFTPRMPPQA</sequence>
<accession>A0AAV7V471</accession>
<protein>
    <submittedName>
        <fullName evidence="2">Uncharacterized protein</fullName>
    </submittedName>
</protein>
<keyword evidence="3" id="KW-1185">Reference proteome</keyword>
<dbReference type="AlphaFoldDB" id="A0AAV7V471"/>
<organism evidence="2 3">
    <name type="scientific">Pleurodeles waltl</name>
    <name type="common">Iberian ribbed newt</name>
    <dbReference type="NCBI Taxonomy" id="8319"/>
    <lineage>
        <taxon>Eukaryota</taxon>
        <taxon>Metazoa</taxon>
        <taxon>Chordata</taxon>
        <taxon>Craniata</taxon>
        <taxon>Vertebrata</taxon>
        <taxon>Euteleostomi</taxon>
        <taxon>Amphibia</taxon>
        <taxon>Batrachia</taxon>
        <taxon>Caudata</taxon>
        <taxon>Salamandroidea</taxon>
        <taxon>Salamandridae</taxon>
        <taxon>Pleurodelinae</taxon>
        <taxon>Pleurodeles</taxon>
    </lineage>
</organism>
<gene>
    <name evidence="2" type="ORF">NDU88_004069</name>
</gene>
<dbReference type="Proteomes" id="UP001066276">
    <property type="component" value="Chromosome 2_2"/>
</dbReference>
<name>A0AAV7V471_PLEWA</name>
<feature type="compositionally biased region" description="Pro residues" evidence="1">
    <location>
        <begin position="83"/>
        <end position="94"/>
    </location>
</feature>
<evidence type="ECO:0000313" key="2">
    <source>
        <dbReference type="EMBL" id="KAJ1194783.1"/>
    </source>
</evidence>
<dbReference type="EMBL" id="JANPWB010000004">
    <property type="protein sequence ID" value="KAJ1194783.1"/>
    <property type="molecule type" value="Genomic_DNA"/>
</dbReference>
<feature type="compositionally biased region" description="Polar residues" evidence="1">
    <location>
        <begin position="141"/>
        <end position="153"/>
    </location>
</feature>
<proteinExistence type="predicted"/>